<evidence type="ECO:0000256" key="2">
    <source>
        <dbReference type="SAM" id="SignalP"/>
    </source>
</evidence>
<evidence type="ECO:0000313" key="3">
    <source>
        <dbReference type="EMBL" id="GAT34865.1"/>
    </source>
</evidence>
<gene>
    <name evidence="3" type="ORF">TSACC_23299</name>
</gene>
<keyword evidence="1" id="KW-0175">Coiled coil</keyword>
<keyword evidence="2" id="KW-0732">Signal</keyword>
<accession>A0A146GB74</accession>
<dbReference type="STRING" id="690879.TSACC_23299"/>
<evidence type="ECO:0000256" key="1">
    <source>
        <dbReference type="SAM" id="Coils"/>
    </source>
</evidence>
<protein>
    <submittedName>
        <fullName evidence="3">Uncharacterized protein</fullName>
    </submittedName>
</protein>
<proteinExistence type="predicted"/>
<feature type="signal peptide" evidence="2">
    <location>
        <begin position="1"/>
        <end position="21"/>
    </location>
</feature>
<name>A0A146GB74_TERSA</name>
<dbReference type="EMBL" id="BDCO01000002">
    <property type="protein sequence ID" value="GAT34865.1"/>
    <property type="molecule type" value="Genomic_DNA"/>
</dbReference>
<feature type="coiled-coil region" evidence="1">
    <location>
        <begin position="118"/>
        <end position="145"/>
    </location>
</feature>
<keyword evidence="4" id="KW-1185">Reference proteome</keyword>
<sequence length="269" mass="29104">MRLAAIAAGLIALLPAAWLEAQSSRSLTDSDSGILLAQGVTITVPTSEENSSSDSGDESLQEKVILLRSSVKSLTDSLAIANAEAEMFKRQSADLAMKLEALGVPGAEKDQSKVEQRLLSAVRDLRLLKQQNENAVNQLVRLTEAVQVLLKSTEQIDPQIRMTVETELRKTNEVLGTPAAVKASAVEATLNDGMVLDVKEDLSLVVANIGEKQGVKIGMPFQIWRDNKVIGEVRVIDVRDRISGAIIQSLASEKEPIKTGDRLKVDARQ</sequence>
<dbReference type="AlphaFoldDB" id="A0A146GB74"/>
<evidence type="ECO:0000313" key="4">
    <source>
        <dbReference type="Proteomes" id="UP000076023"/>
    </source>
</evidence>
<dbReference type="Proteomes" id="UP000076023">
    <property type="component" value="Unassembled WGS sequence"/>
</dbReference>
<reference evidence="4" key="1">
    <citation type="journal article" date="2017" name="Genome Announc.">
        <title>Draft Genome Sequence of Terrimicrobium sacchariphilum NM-5T, a Facultative Anaerobic Soil Bacterium of the Class Spartobacteria.</title>
        <authorList>
            <person name="Qiu Y.L."/>
            <person name="Tourlousse D.M."/>
            <person name="Matsuura N."/>
            <person name="Ohashi A."/>
            <person name="Sekiguchi Y."/>
        </authorList>
    </citation>
    <scope>NUCLEOTIDE SEQUENCE [LARGE SCALE GENOMIC DNA]</scope>
    <source>
        <strain evidence="4">NM-5</strain>
    </source>
</reference>
<organism evidence="3 4">
    <name type="scientific">Terrimicrobium sacchariphilum</name>
    <dbReference type="NCBI Taxonomy" id="690879"/>
    <lineage>
        <taxon>Bacteria</taxon>
        <taxon>Pseudomonadati</taxon>
        <taxon>Verrucomicrobiota</taxon>
        <taxon>Terrimicrobiia</taxon>
        <taxon>Terrimicrobiales</taxon>
        <taxon>Terrimicrobiaceae</taxon>
        <taxon>Terrimicrobium</taxon>
    </lineage>
</organism>
<dbReference type="InParanoid" id="A0A146GB74"/>
<dbReference type="OrthoDB" id="189855at2"/>
<comment type="caution">
    <text evidence="3">The sequence shown here is derived from an EMBL/GenBank/DDBJ whole genome shotgun (WGS) entry which is preliminary data.</text>
</comment>
<feature type="chain" id="PRO_5007524826" evidence="2">
    <location>
        <begin position="22"/>
        <end position="269"/>
    </location>
</feature>